<dbReference type="RefSeq" id="WP_073302627.1">
    <property type="nucleotide sequence ID" value="NZ_FRAW01000004.1"/>
</dbReference>
<protein>
    <recommendedName>
        <fullName evidence="2">Tc toxin complex TcA C-terminal TcB-binding domain-containing protein</fullName>
    </recommendedName>
</protein>
<feature type="coiled-coil region" evidence="1">
    <location>
        <begin position="225"/>
        <end position="252"/>
    </location>
</feature>
<dbReference type="EMBL" id="FRAW01000004">
    <property type="protein sequence ID" value="SHK32412.1"/>
    <property type="molecule type" value="Genomic_DNA"/>
</dbReference>
<feature type="coiled-coil region" evidence="1">
    <location>
        <begin position="64"/>
        <end position="128"/>
    </location>
</feature>
<keyword evidence="4" id="KW-1185">Reference proteome</keyword>
<dbReference type="Pfam" id="PF18276">
    <property type="entry name" value="TcA_TcB_BD"/>
    <property type="match status" value="1"/>
</dbReference>
<organism evidence="3 4">
    <name type="scientific">Fibrobacter intestinalis</name>
    <dbReference type="NCBI Taxonomy" id="28122"/>
    <lineage>
        <taxon>Bacteria</taxon>
        <taxon>Pseudomonadati</taxon>
        <taxon>Fibrobacterota</taxon>
        <taxon>Fibrobacteria</taxon>
        <taxon>Fibrobacterales</taxon>
        <taxon>Fibrobacteraceae</taxon>
        <taxon>Fibrobacter</taxon>
    </lineage>
</organism>
<dbReference type="AlphaFoldDB" id="A0A1M6RIY8"/>
<name>A0A1M6RIY8_9BACT</name>
<dbReference type="InterPro" id="IPR040840">
    <property type="entry name" value="TcA_TcB_BD"/>
</dbReference>
<sequence length="505" mass="58404">MKCRRFTQNSCSKIGLSLLFRLSVETPTSKVLVYDLLAILEKQDAEQLQVFKAKCDKAVVAESKTVHEMEVKSLEAEKVRLEEKKTAKQNTSKKQKAMHLVSAAEKKYQKLMEKAAKIQETVEKVRNIASATFKMPDFKFGAVTNAFGGPRFDMESIGGTKLAENLVSAAESYAARFAQRQLDAAKTKLQAELERRKKEWDLEDEIFDAEIVEVEKQEVVNEIKTQQVEKKYKSIENEILRSEQVYEVLSEKFTNNDLYVWLEKELGKVFRKYVQLLIDVAKMAEKAYHFEIPNDNNNKPYIQNNYWDSFYKGLLAPERILLDLRRMEKAYLEKDWHEIEITRPISLKDLYTFKEGNTTSVVALECLKSSGECSFKIDVDLFKADFENFYFHRIKDIRLVVRVNNESVYYLNTELSLKNSFVDLCKNAQNDEDFRSLGDKETFATSAANKEPRMFDFSASSDKRNLFEGSGAISEWELKITGLNKIDETYPIEDVVIYLSYTAKN</sequence>
<reference evidence="4" key="1">
    <citation type="submission" date="2016-11" db="EMBL/GenBank/DDBJ databases">
        <authorList>
            <person name="Varghese N."/>
            <person name="Submissions S."/>
        </authorList>
    </citation>
    <scope>NUCLEOTIDE SEQUENCE [LARGE SCALE GENOMIC DNA]</scope>
    <source>
        <strain evidence="4">UWOS</strain>
    </source>
</reference>
<proteinExistence type="predicted"/>
<evidence type="ECO:0000256" key="1">
    <source>
        <dbReference type="SAM" id="Coils"/>
    </source>
</evidence>
<evidence type="ECO:0000313" key="3">
    <source>
        <dbReference type="EMBL" id="SHK32412.1"/>
    </source>
</evidence>
<feature type="domain" description="Tc toxin complex TcA C-terminal TcB-binding" evidence="2">
    <location>
        <begin position="216"/>
        <end position="503"/>
    </location>
</feature>
<accession>A0A1M6RIY8</accession>
<evidence type="ECO:0000259" key="2">
    <source>
        <dbReference type="Pfam" id="PF18276"/>
    </source>
</evidence>
<dbReference type="Proteomes" id="UP000184275">
    <property type="component" value="Unassembled WGS sequence"/>
</dbReference>
<gene>
    <name evidence="3" type="ORF">SAMN05720469_10419</name>
</gene>
<keyword evidence="1" id="KW-0175">Coiled coil</keyword>
<evidence type="ECO:0000313" key="4">
    <source>
        <dbReference type="Proteomes" id="UP000184275"/>
    </source>
</evidence>